<evidence type="ECO:0000313" key="2">
    <source>
        <dbReference type="EMBL" id="MBM9475467.1"/>
    </source>
</evidence>
<organism evidence="2 3">
    <name type="scientific">Nakamurella flavida</name>
    <dbReference type="NCBI Taxonomy" id="363630"/>
    <lineage>
        <taxon>Bacteria</taxon>
        <taxon>Bacillati</taxon>
        <taxon>Actinomycetota</taxon>
        <taxon>Actinomycetes</taxon>
        <taxon>Nakamurellales</taxon>
        <taxon>Nakamurellaceae</taxon>
        <taxon>Nakamurella</taxon>
    </lineage>
</organism>
<comment type="caution">
    <text evidence="2">The sequence shown here is derived from an EMBL/GenBank/DDBJ whole genome shotgun (WGS) entry which is preliminary data.</text>
</comment>
<evidence type="ECO:0000313" key="3">
    <source>
        <dbReference type="Proteomes" id="UP000663801"/>
    </source>
</evidence>
<proteinExistence type="predicted"/>
<feature type="compositionally biased region" description="Polar residues" evidence="1">
    <location>
        <begin position="186"/>
        <end position="195"/>
    </location>
</feature>
<sequence>MAGATEAGDDFSVGRTNSSEERSLLVAVGGDPDGYQTDFVLSVSTQDDKVLTKNPSGVDAIHATGTVALPTGGAIGTIPPGNGVVGRGANGLVGYQEGAARDTATEQGVHAGVLGVGGASPGVFGTGTSGVLGYSDGQPRQEFWESQALSGVAGVGSDVGVRGYSEGTAGVAGASTDGHGVDGHSTLGNGVNGTSERGVGVRGRSETGLGVLGESAEDVGGMFLSKESAQVWLYPGSIGAVNSASSYTPEAIAVRDRGPGLPARGRVGELFAARDDSGDGSLWFCVQDAGPARWAQVLLGMPFDGTT</sequence>
<dbReference type="EMBL" id="JAERWL010000005">
    <property type="protein sequence ID" value="MBM9475467.1"/>
    <property type="molecule type" value="Genomic_DNA"/>
</dbReference>
<dbReference type="Proteomes" id="UP000663801">
    <property type="component" value="Unassembled WGS sequence"/>
</dbReference>
<gene>
    <name evidence="2" type="ORF">JL107_03320</name>
</gene>
<evidence type="ECO:0000256" key="1">
    <source>
        <dbReference type="SAM" id="MobiDB-lite"/>
    </source>
</evidence>
<keyword evidence="3" id="KW-1185">Reference proteome</keyword>
<feature type="region of interest" description="Disordered" evidence="1">
    <location>
        <begin position="172"/>
        <end position="206"/>
    </location>
</feature>
<dbReference type="RefSeq" id="WP_205255623.1">
    <property type="nucleotide sequence ID" value="NZ_BAAAPV010000003.1"/>
</dbReference>
<dbReference type="AlphaFoldDB" id="A0A938YL83"/>
<name>A0A938YL83_9ACTN</name>
<reference evidence="2" key="1">
    <citation type="submission" date="2021-01" db="EMBL/GenBank/DDBJ databases">
        <title>KCTC 19127 draft genome.</title>
        <authorList>
            <person name="An D."/>
        </authorList>
    </citation>
    <scope>NUCLEOTIDE SEQUENCE</scope>
    <source>
        <strain evidence="2">KCTC 19127</strain>
    </source>
</reference>
<protein>
    <submittedName>
        <fullName evidence="2">Uncharacterized protein</fullName>
    </submittedName>
</protein>
<accession>A0A938YL83</accession>